<feature type="compositionally biased region" description="Basic residues" evidence="1">
    <location>
        <begin position="107"/>
        <end position="122"/>
    </location>
</feature>
<keyword evidence="3" id="KW-1185">Reference proteome</keyword>
<organism evidence="2 3">
    <name type="scientific">Laccaria amethystina LaAM-08-1</name>
    <dbReference type="NCBI Taxonomy" id="1095629"/>
    <lineage>
        <taxon>Eukaryota</taxon>
        <taxon>Fungi</taxon>
        <taxon>Dikarya</taxon>
        <taxon>Basidiomycota</taxon>
        <taxon>Agaricomycotina</taxon>
        <taxon>Agaricomycetes</taxon>
        <taxon>Agaricomycetidae</taxon>
        <taxon>Agaricales</taxon>
        <taxon>Agaricineae</taxon>
        <taxon>Hydnangiaceae</taxon>
        <taxon>Laccaria</taxon>
    </lineage>
</organism>
<proteinExistence type="predicted"/>
<evidence type="ECO:0000313" key="2">
    <source>
        <dbReference type="EMBL" id="KIJ90435.1"/>
    </source>
</evidence>
<feature type="region of interest" description="Disordered" evidence="1">
    <location>
        <begin position="1"/>
        <end position="25"/>
    </location>
</feature>
<reference evidence="3" key="2">
    <citation type="submission" date="2015-01" db="EMBL/GenBank/DDBJ databases">
        <title>Evolutionary Origins and Diversification of the Mycorrhizal Mutualists.</title>
        <authorList>
            <consortium name="DOE Joint Genome Institute"/>
            <consortium name="Mycorrhizal Genomics Consortium"/>
            <person name="Kohler A."/>
            <person name="Kuo A."/>
            <person name="Nagy L.G."/>
            <person name="Floudas D."/>
            <person name="Copeland A."/>
            <person name="Barry K.W."/>
            <person name="Cichocki N."/>
            <person name="Veneault-Fourrey C."/>
            <person name="LaButti K."/>
            <person name="Lindquist E.A."/>
            <person name="Lipzen A."/>
            <person name="Lundell T."/>
            <person name="Morin E."/>
            <person name="Murat C."/>
            <person name="Riley R."/>
            <person name="Ohm R."/>
            <person name="Sun H."/>
            <person name="Tunlid A."/>
            <person name="Henrissat B."/>
            <person name="Grigoriev I.V."/>
            <person name="Hibbett D.S."/>
            <person name="Martin F."/>
        </authorList>
    </citation>
    <scope>NUCLEOTIDE SEQUENCE [LARGE SCALE GENOMIC DNA]</scope>
    <source>
        <strain evidence="3">LaAM-08-1</strain>
    </source>
</reference>
<feature type="region of interest" description="Disordered" evidence="1">
    <location>
        <begin position="58"/>
        <end position="146"/>
    </location>
</feature>
<dbReference type="AlphaFoldDB" id="A0A0C9WLM9"/>
<evidence type="ECO:0000256" key="1">
    <source>
        <dbReference type="SAM" id="MobiDB-lite"/>
    </source>
</evidence>
<dbReference type="Proteomes" id="UP000054477">
    <property type="component" value="Unassembled WGS sequence"/>
</dbReference>
<reference evidence="2 3" key="1">
    <citation type="submission" date="2014-04" db="EMBL/GenBank/DDBJ databases">
        <authorList>
            <consortium name="DOE Joint Genome Institute"/>
            <person name="Kuo A."/>
            <person name="Kohler A."/>
            <person name="Nagy L.G."/>
            <person name="Floudas D."/>
            <person name="Copeland A."/>
            <person name="Barry K.W."/>
            <person name="Cichocki N."/>
            <person name="Veneault-Fourrey C."/>
            <person name="LaButti K."/>
            <person name="Lindquist E.A."/>
            <person name="Lipzen A."/>
            <person name="Lundell T."/>
            <person name="Morin E."/>
            <person name="Murat C."/>
            <person name="Sun H."/>
            <person name="Tunlid A."/>
            <person name="Henrissat B."/>
            <person name="Grigoriev I.V."/>
            <person name="Hibbett D.S."/>
            <person name="Martin F."/>
            <person name="Nordberg H.P."/>
            <person name="Cantor M.N."/>
            <person name="Hua S.X."/>
        </authorList>
    </citation>
    <scope>NUCLEOTIDE SEQUENCE [LARGE SCALE GENOMIC DNA]</scope>
    <source>
        <strain evidence="2 3">LaAM-08-1</strain>
    </source>
</reference>
<gene>
    <name evidence="2" type="ORF">K443DRAFT_15247</name>
</gene>
<dbReference type="HOGENOM" id="CLU_1777768_0_0_1"/>
<protein>
    <submittedName>
        <fullName evidence="2">Uncharacterized protein</fullName>
    </submittedName>
</protein>
<evidence type="ECO:0000313" key="3">
    <source>
        <dbReference type="Proteomes" id="UP000054477"/>
    </source>
</evidence>
<feature type="compositionally biased region" description="Basic and acidic residues" evidence="1">
    <location>
        <begin position="130"/>
        <end position="140"/>
    </location>
</feature>
<dbReference type="EMBL" id="KN839190">
    <property type="protein sequence ID" value="KIJ90435.1"/>
    <property type="molecule type" value="Genomic_DNA"/>
</dbReference>
<sequence>MRGHTNDPRAPTPLTTPPLHVAAPEPAATSLTVTWQPNDNIHAVIRPFISAPTYILRAPHLGRIPPPKRGRKRGQSNTEATTTKRAKPTTKNDVEGSGEEEPEAGKSTKKGKSGGKKGKKARMTGAQQAARDKAENDKGVPAHLTP</sequence>
<accession>A0A0C9WLM9</accession>
<name>A0A0C9WLM9_9AGAR</name>